<dbReference type="EMBL" id="LAZR01013670">
    <property type="protein sequence ID" value="KKM20921.1"/>
    <property type="molecule type" value="Genomic_DNA"/>
</dbReference>
<reference evidence="1" key="1">
    <citation type="journal article" date="2015" name="Nature">
        <title>Complex archaea that bridge the gap between prokaryotes and eukaryotes.</title>
        <authorList>
            <person name="Spang A."/>
            <person name="Saw J.H."/>
            <person name="Jorgensen S.L."/>
            <person name="Zaremba-Niedzwiedzka K."/>
            <person name="Martijn J."/>
            <person name="Lind A.E."/>
            <person name="van Eijk R."/>
            <person name="Schleper C."/>
            <person name="Guy L."/>
            <person name="Ettema T.J."/>
        </authorList>
    </citation>
    <scope>NUCLEOTIDE SEQUENCE</scope>
</reference>
<evidence type="ECO:0000313" key="1">
    <source>
        <dbReference type="EMBL" id="KKM20921.1"/>
    </source>
</evidence>
<evidence type="ECO:0008006" key="2">
    <source>
        <dbReference type="Google" id="ProtNLM"/>
    </source>
</evidence>
<organism evidence="1">
    <name type="scientific">marine sediment metagenome</name>
    <dbReference type="NCBI Taxonomy" id="412755"/>
    <lineage>
        <taxon>unclassified sequences</taxon>
        <taxon>metagenomes</taxon>
        <taxon>ecological metagenomes</taxon>
    </lineage>
</organism>
<feature type="non-terminal residue" evidence="1">
    <location>
        <position position="1"/>
    </location>
</feature>
<dbReference type="AlphaFoldDB" id="A0A0F9HZN3"/>
<protein>
    <recommendedName>
        <fullName evidence="2">DNA binding HTH domain-containing protein</fullName>
    </recommendedName>
</protein>
<accession>A0A0F9HZN3</accession>
<sequence>TADNDKINSQNLSLKQATDTFTQHLISQQLEQHEFNWAATARTLQVDRANLVRLAKRLGIAVKKTCVI</sequence>
<dbReference type="SUPFAM" id="SSF46689">
    <property type="entry name" value="Homeodomain-like"/>
    <property type="match status" value="1"/>
</dbReference>
<gene>
    <name evidence="1" type="ORF">LCGC14_1640690</name>
</gene>
<dbReference type="InterPro" id="IPR009057">
    <property type="entry name" value="Homeodomain-like_sf"/>
</dbReference>
<name>A0A0F9HZN3_9ZZZZ</name>
<comment type="caution">
    <text evidence="1">The sequence shown here is derived from an EMBL/GenBank/DDBJ whole genome shotgun (WGS) entry which is preliminary data.</text>
</comment>
<dbReference type="Gene3D" id="1.10.10.60">
    <property type="entry name" value="Homeodomain-like"/>
    <property type="match status" value="1"/>
</dbReference>
<proteinExistence type="predicted"/>